<evidence type="ECO:0000256" key="3">
    <source>
        <dbReference type="SAM" id="MobiDB-lite"/>
    </source>
</evidence>
<evidence type="ECO:0000256" key="1">
    <source>
        <dbReference type="ARBA" id="ARBA00005574"/>
    </source>
</evidence>
<dbReference type="InParanoid" id="A0A316V782"/>
<evidence type="ECO:0000313" key="5">
    <source>
        <dbReference type="EMBL" id="PWN33302.1"/>
    </source>
</evidence>
<dbReference type="Pfam" id="PF13519">
    <property type="entry name" value="VWA_2"/>
    <property type="match status" value="1"/>
</dbReference>
<keyword evidence="6" id="KW-1185">Reference proteome</keyword>
<dbReference type="EMBL" id="KZ819604">
    <property type="protein sequence ID" value="PWN33302.1"/>
    <property type="molecule type" value="Genomic_DNA"/>
</dbReference>
<dbReference type="InterPro" id="IPR036465">
    <property type="entry name" value="vWFA_dom_sf"/>
</dbReference>
<accession>A0A316V782</accession>
<dbReference type="InterPro" id="IPR027040">
    <property type="entry name" value="PSMD4"/>
</dbReference>
<dbReference type="InterPro" id="IPR003903">
    <property type="entry name" value="UIM_dom"/>
</dbReference>
<dbReference type="Gene3D" id="1.10.287.3990">
    <property type="match status" value="1"/>
</dbReference>
<proteinExistence type="inferred from homology"/>
<protein>
    <recommendedName>
        <fullName evidence="4">VWFA domain-containing protein</fullName>
    </recommendedName>
</protein>
<dbReference type="GO" id="GO:0036435">
    <property type="term" value="F:K48-linked polyubiquitin modification-dependent protein binding"/>
    <property type="evidence" value="ECO:0007669"/>
    <property type="project" value="UniProtKB-ARBA"/>
</dbReference>
<dbReference type="OrthoDB" id="1731724at2759"/>
<dbReference type="FunCoup" id="A0A316V782">
    <property type="interactions" value="518"/>
</dbReference>
<dbReference type="FunFam" id="3.40.50.410:FF:000005">
    <property type="entry name" value="26S proteasome non-ATPase regulatory subunit 4"/>
    <property type="match status" value="1"/>
</dbReference>
<dbReference type="PANTHER" id="PTHR10223:SF0">
    <property type="entry name" value="26S PROTEASOME NON-ATPASE REGULATORY SUBUNIT 4"/>
    <property type="match status" value="1"/>
</dbReference>
<dbReference type="STRING" id="1280837.A0A316V782"/>
<feature type="compositionally biased region" description="Basic and acidic residues" evidence="3">
    <location>
        <begin position="265"/>
        <end position="278"/>
    </location>
</feature>
<dbReference type="InterPro" id="IPR002035">
    <property type="entry name" value="VWF_A"/>
</dbReference>
<dbReference type="AlphaFoldDB" id="A0A316V782"/>
<organism evidence="5 6">
    <name type="scientific">Meira miltonrushii</name>
    <dbReference type="NCBI Taxonomy" id="1280837"/>
    <lineage>
        <taxon>Eukaryota</taxon>
        <taxon>Fungi</taxon>
        <taxon>Dikarya</taxon>
        <taxon>Basidiomycota</taxon>
        <taxon>Ustilaginomycotina</taxon>
        <taxon>Exobasidiomycetes</taxon>
        <taxon>Exobasidiales</taxon>
        <taxon>Brachybasidiaceae</taxon>
        <taxon>Meira</taxon>
    </lineage>
</organism>
<dbReference type="PROSITE" id="PS50330">
    <property type="entry name" value="UIM"/>
    <property type="match status" value="3"/>
</dbReference>
<dbReference type="Pfam" id="PF02809">
    <property type="entry name" value="UIM"/>
    <property type="match status" value="3"/>
</dbReference>
<gene>
    <name evidence="5" type="ORF">FA14DRAFT_161221</name>
</gene>
<dbReference type="RefSeq" id="XP_025353604.1">
    <property type="nucleotide sequence ID" value="XM_025499015.1"/>
</dbReference>
<evidence type="ECO:0000259" key="4">
    <source>
        <dbReference type="Pfam" id="PF13519"/>
    </source>
</evidence>
<dbReference type="GO" id="GO:0008540">
    <property type="term" value="C:proteasome regulatory particle, base subcomplex"/>
    <property type="evidence" value="ECO:0007669"/>
    <property type="project" value="TreeGrafter"/>
</dbReference>
<dbReference type="GO" id="GO:0043161">
    <property type="term" value="P:proteasome-mediated ubiquitin-dependent protein catabolic process"/>
    <property type="evidence" value="ECO:0007669"/>
    <property type="project" value="TreeGrafter"/>
</dbReference>
<evidence type="ECO:0000256" key="2">
    <source>
        <dbReference type="ARBA" id="ARBA00022942"/>
    </source>
</evidence>
<feature type="region of interest" description="Disordered" evidence="3">
    <location>
        <begin position="203"/>
        <end position="223"/>
    </location>
</feature>
<dbReference type="GO" id="GO:0005829">
    <property type="term" value="C:cytosol"/>
    <property type="evidence" value="ECO:0007669"/>
    <property type="project" value="TreeGrafter"/>
</dbReference>
<feature type="domain" description="VWFA" evidence="4">
    <location>
        <begin position="3"/>
        <end position="62"/>
    </location>
</feature>
<evidence type="ECO:0000313" key="6">
    <source>
        <dbReference type="Proteomes" id="UP000245771"/>
    </source>
</evidence>
<sequence>MAGKRAELLASLTQDIGKMIGALHSSQLGGQSDIASGINIAQLALKHRENKSLRQRILVFVGSPIPDSEADLIKLGKKLKKNNVAVDIINFGEIEENEAKLNAFVENVNSGENSHLLTVPASHKLLSDQIISSPILMESDGAGPSGSGAAGGSGTSNQFEFGVDPSMDPELAMALRMSLEEEQARQRAAEGGSAPTELPTVLESANESSTAAPESNAKMPSAGSLVLPGADAITGAGNAASDEGEDAMLQQAIALSRGNQAGDIAAKEDVEMDTKNQQEDEDEEMDEEEAIARAIEMSLKGQGDRPAGEGSG</sequence>
<dbReference type="Proteomes" id="UP000245771">
    <property type="component" value="Unassembled WGS sequence"/>
</dbReference>
<feature type="region of interest" description="Disordered" evidence="3">
    <location>
        <begin position="136"/>
        <end position="165"/>
    </location>
</feature>
<feature type="compositionally biased region" description="Polar residues" evidence="3">
    <location>
        <begin position="203"/>
        <end position="213"/>
    </location>
</feature>
<dbReference type="Gene3D" id="3.40.50.410">
    <property type="entry name" value="von Willebrand factor, type A domain"/>
    <property type="match status" value="1"/>
</dbReference>
<dbReference type="GO" id="GO:0005634">
    <property type="term" value="C:nucleus"/>
    <property type="evidence" value="ECO:0007669"/>
    <property type="project" value="TreeGrafter"/>
</dbReference>
<dbReference type="SUPFAM" id="SSF53300">
    <property type="entry name" value="vWA-like"/>
    <property type="match status" value="1"/>
</dbReference>
<feature type="compositionally biased region" description="Gly residues" evidence="3">
    <location>
        <begin position="143"/>
        <end position="154"/>
    </location>
</feature>
<keyword evidence="2" id="KW-0647">Proteasome</keyword>
<dbReference type="PANTHER" id="PTHR10223">
    <property type="entry name" value="26S PROTEASOME NON-ATPASE REGULATORY SUBUNIT 4"/>
    <property type="match status" value="1"/>
</dbReference>
<reference evidence="5 6" key="1">
    <citation type="journal article" date="2018" name="Mol. Biol. Evol.">
        <title>Broad Genomic Sampling Reveals a Smut Pathogenic Ancestry of the Fungal Clade Ustilaginomycotina.</title>
        <authorList>
            <person name="Kijpornyongpan T."/>
            <person name="Mondo S.J."/>
            <person name="Barry K."/>
            <person name="Sandor L."/>
            <person name="Lee J."/>
            <person name="Lipzen A."/>
            <person name="Pangilinan J."/>
            <person name="LaButti K."/>
            <person name="Hainaut M."/>
            <person name="Henrissat B."/>
            <person name="Grigoriev I.V."/>
            <person name="Spatafora J.W."/>
            <person name="Aime M.C."/>
        </authorList>
    </citation>
    <scope>NUCLEOTIDE SEQUENCE [LARGE SCALE GENOMIC DNA]</scope>
    <source>
        <strain evidence="5 6">MCA 3882</strain>
    </source>
</reference>
<comment type="similarity">
    <text evidence="1">Belongs to the proteasome subunit S5A family.</text>
</comment>
<name>A0A316V782_9BASI</name>
<dbReference type="GeneID" id="37020796"/>
<dbReference type="SMART" id="SM00726">
    <property type="entry name" value="UIM"/>
    <property type="match status" value="3"/>
</dbReference>
<feature type="region of interest" description="Disordered" evidence="3">
    <location>
        <begin position="260"/>
        <end position="287"/>
    </location>
</feature>